<reference evidence="2" key="1">
    <citation type="submission" date="2015-10" db="EMBL/GenBank/DDBJ databases">
        <authorList>
            <person name="Regsiter A."/>
            <person name="william w."/>
        </authorList>
    </citation>
    <scope>NUCLEOTIDE SEQUENCE</scope>
    <source>
        <strain evidence="2">Montdore</strain>
    </source>
</reference>
<feature type="region of interest" description="Disordered" evidence="1">
    <location>
        <begin position="1"/>
        <end position="46"/>
    </location>
</feature>
<keyword evidence="3" id="KW-1185">Reference proteome</keyword>
<name>A0A292PKB8_9PEZI</name>
<accession>A0A292PKB8</accession>
<dbReference type="AlphaFoldDB" id="A0A292PKB8"/>
<evidence type="ECO:0000313" key="2">
    <source>
        <dbReference type="EMBL" id="CUS06947.1"/>
    </source>
</evidence>
<proteinExistence type="predicted"/>
<evidence type="ECO:0000313" key="3">
    <source>
        <dbReference type="Proteomes" id="UP001412239"/>
    </source>
</evidence>
<protein>
    <submittedName>
        <fullName evidence="2">Uncharacterized protein</fullName>
    </submittedName>
</protein>
<dbReference type="Proteomes" id="UP001412239">
    <property type="component" value="Unassembled WGS sequence"/>
</dbReference>
<feature type="compositionally biased region" description="Low complexity" evidence="1">
    <location>
        <begin position="20"/>
        <end position="32"/>
    </location>
</feature>
<sequence>MPFVTMTHPATRISPNLPHANANANANASADAQCPGSEGLRKTESEFPGYRSPANYNQYNLCRADRLVTYGTFKMYRTQGPLDPCIPGQGVRMEAKTENKFGIDEA</sequence>
<organism evidence="2 3">
    <name type="scientific">Tuber aestivum</name>
    <name type="common">summer truffle</name>
    <dbReference type="NCBI Taxonomy" id="59557"/>
    <lineage>
        <taxon>Eukaryota</taxon>
        <taxon>Fungi</taxon>
        <taxon>Dikarya</taxon>
        <taxon>Ascomycota</taxon>
        <taxon>Pezizomycotina</taxon>
        <taxon>Pezizomycetes</taxon>
        <taxon>Pezizales</taxon>
        <taxon>Tuberaceae</taxon>
        <taxon>Tuber</taxon>
    </lineage>
</organism>
<dbReference type="EMBL" id="LN891275">
    <property type="protein sequence ID" value="CUS06947.1"/>
    <property type="molecule type" value="Genomic_DNA"/>
</dbReference>
<evidence type="ECO:0000256" key="1">
    <source>
        <dbReference type="SAM" id="MobiDB-lite"/>
    </source>
</evidence>
<gene>
    <name evidence="2" type="ORF">GSTUAT00008958001</name>
</gene>